<organism evidence="2 3">
    <name type="scientific">Meganyctiphanes norvegica</name>
    <name type="common">Northern krill</name>
    <name type="synonym">Thysanopoda norvegica</name>
    <dbReference type="NCBI Taxonomy" id="48144"/>
    <lineage>
        <taxon>Eukaryota</taxon>
        <taxon>Metazoa</taxon>
        <taxon>Ecdysozoa</taxon>
        <taxon>Arthropoda</taxon>
        <taxon>Crustacea</taxon>
        <taxon>Multicrustacea</taxon>
        <taxon>Malacostraca</taxon>
        <taxon>Eumalacostraca</taxon>
        <taxon>Eucarida</taxon>
        <taxon>Euphausiacea</taxon>
        <taxon>Euphausiidae</taxon>
        <taxon>Meganyctiphanes</taxon>
    </lineage>
</organism>
<accession>A0AAV2SP43</accession>
<feature type="non-terminal residue" evidence="2">
    <location>
        <position position="1"/>
    </location>
</feature>
<sequence length="158" mass="15894">QSSGSLGGIMSSVNGSASKSSTPKSQSSIDLLADLSHGSATAPVAANTTDPFASPTTTAVPATAGAASSQESFANFENANIFTNTNLCLVPHQVAVPLDPLTPSNFGGFMNGGNNVFGTPPTSNTGGSFFPQQAPQNTAPTASQPWTANFSGPNPFCR</sequence>
<feature type="region of interest" description="Disordered" evidence="1">
    <location>
        <begin position="134"/>
        <end position="158"/>
    </location>
</feature>
<name>A0AAV2SP43_MEGNR</name>
<feature type="compositionally biased region" description="Polar residues" evidence="1">
    <location>
        <begin position="134"/>
        <end position="152"/>
    </location>
</feature>
<evidence type="ECO:0000313" key="2">
    <source>
        <dbReference type="EMBL" id="CAL4222416.1"/>
    </source>
</evidence>
<protein>
    <submittedName>
        <fullName evidence="2">Uncharacterized protein</fullName>
    </submittedName>
</protein>
<proteinExistence type="predicted"/>
<gene>
    <name evidence="2" type="ORF">MNOR_LOCUS39172</name>
</gene>
<reference evidence="2 3" key="1">
    <citation type="submission" date="2024-05" db="EMBL/GenBank/DDBJ databases">
        <authorList>
            <person name="Wallberg A."/>
        </authorList>
    </citation>
    <scope>NUCLEOTIDE SEQUENCE [LARGE SCALE GENOMIC DNA]</scope>
</reference>
<feature type="non-terminal residue" evidence="2">
    <location>
        <position position="158"/>
    </location>
</feature>
<keyword evidence="3" id="KW-1185">Reference proteome</keyword>
<comment type="caution">
    <text evidence="2">The sequence shown here is derived from an EMBL/GenBank/DDBJ whole genome shotgun (WGS) entry which is preliminary data.</text>
</comment>
<evidence type="ECO:0000256" key="1">
    <source>
        <dbReference type="SAM" id="MobiDB-lite"/>
    </source>
</evidence>
<feature type="compositionally biased region" description="Low complexity" evidence="1">
    <location>
        <begin position="16"/>
        <end position="28"/>
    </location>
</feature>
<dbReference type="Proteomes" id="UP001497623">
    <property type="component" value="Unassembled WGS sequence"/>
</dbReference>
<feature type="region of interest" description="Disordered" evidence="1">
    <location>
        <begin position="1"/>
        <end position="32"/>
    </location>
</feature>
<dbReference type="EMBL" id="CAXKWB010098039">
    <property type="protein sequence ID" value="CAL4222416.1"/>
    <property type="molecule type" value="Genomic_DNA"/>
</dbReference>
<dbReference type="AlphaFoldDB" id="A0AAV2SP43"/>
<evidence type="ECO:0000313" key="3">
    <source>
        <dbReference type="Proteomes" id="UP001497623"/>
    </source>
</evidence>